<evidence type="ECO:0000313" key="3">
    <source>
        <dbReference type="Proteomes" id="UP001387293"/>
    </source>
</evidence>
<sequence length="76" mass="8188">MSFRAINQKYLEPGSQILMVLGIVALCQPWNMLLHAYGLTIILVGLIGFNITSKIAPEEQTGTGHGADARNPGAQH</sequence>
<name>A0ABU8KTR9_9HYPH</name>
<keyword evidence="3" id="KW-1185">Reference proteome</keyword>
<keyword evidence="1" id="KW-0812">Transmembrane</keyword>
<reference evidence="2 3" key="1">
    <citation type="submission" date="2022-12" db="EMBL/GenBank/DDBJ databases">
        <authorList>
            <person name="Muema E."/>
        </authorList>
    </citation>
    <scope>NUCLEOTIDE SEQUENCE [LARGE SCALE GENOMIC DNA]</scope>
    <source>
        <strain evidence="3">1326</strain>
    </source>
</reference>
<dbReference type="Proteomes" id="UP001387293">
    <property type="component" value="Unassembled WGS sequence"/>
</dbReference>
<feature type="transmembrane region" description="Helical" evidence="1">
    <location>
        <begin position="32"/>
        <end position="51"/>
    </location>
</feature>
<organism evidence="2 3">
    <name type="scientific">Mesorhizobium salmacidum</name>
    <dbReference type="NCBI Taxonomy" id="3015171"/>
    <lineage>
        <taxon>Bacteria</taxon>
        <taxon>Pseudomonadati</taxon>
        <taxon>Pseudomonadota</taxon>
        <taxon>Alphaproteobacteria</taxon>
        <taxon>Hyphomicrobiales</taxon>
        <taxon>Phyllobacteriaceae</taxon>
        <taxon>Mesorhizobium</taxon>
    </lineage>
</organism>
<gene>
    <name evidence="2" type="ORF">O7A60_05320</name>
</gene>
<comment type="caution">
    <text evidence="2">The sequence shown here is derived from an EMBL/GenBank/DDBJ whole genome shotgun (WGS) entry which is preliminary data.</text>
</comment>
<dbReference type="RefSeq" id="WP_337105358.1">
    <property type="nucleotide sequence ID" value="NZ_JAPYKS010000003.1"/>
</dbReference>
<proteinExistence type="predicted"/>
<keyword evidence="1" id="KW-0472">Membrane</keyword>
<protein>
    <submittedName>
        <fullName evidence="2">Uncharacterized protein</fullName>
    </submittedName>
</protein>
<evidence type="ECO:0000313" key="2">
    <source>
        <dbReference type="EMBL" id="MEI9408184.1"/>
    </source>
</evidence>
<evidence type="ECO:0000256" key="1">
    <source>
        <dbReference type="SAM" id="Phobius"/>
    </source>
</evidence>
<accession>A0ABU8KTR9</accession>
<dbReference type="EMBL" id="JAPYKS010000003">
    <property type="protein sequence ID" value="MEI9408184.1"/>
    <property type="molecule type" value="Genomic_DNA"/>
</dbReference>
<keyword evidence="1" id="KW-1133">Transmembrane helix</keyword>